<dbReference type="Proteomes" id="UP000313359">
    <property type="component" value="Unassembled WGS sequence"/>
</dbReference>
<feature type="region of interest" description="Disordered" evidence="1">
    <location>
        <begin position="206"/>
        <end position="248"/>
    </location>
</feature>
<accession>A0A5C2RT48</accession>
<sequence length="248" mass="27477">MVAASRIVAPDTIDQKMYHPSLADAVRAVLDKGIKLKPFPAMVVIDQLDDVEQWLIDNAQVKAKPCDSCKEEGVLCILHNEMQDLGHPPTVRTLPYKTAKKLGLTPVPQGYKWASKRDQPKDLLRRLEKRYAARAEVEGTGEGSGDNTENEVDELADDDDNEPPPATQPKRKGKARAEPRTRTSVSNADILRAIEEMNDNVKELLAELKRKRDANDGQSEDSGQSPEPAEGSSKRGRTEPEEDDEKTA</sequence>
<evidence type="ECO:0000256" key="1">
    <source>
        <dbReference type="SAM" id="MobiDB-lite"/>
    </source>
</evidence>
<keyword evidence="4" id="KW-1185">Reference proteome</keyword>
<name>A0A5C2RT48_9APHY</name>
<evidence type="ECO:0000313" key="2">
    <source>
        <dbReference type="EMBL" id="RPD53355.1"/>
    </source>
</evidence>
<evidence type="ECO:0000313" key="3">
    <source>
        <dbReference type="EMBL" id="RPD54878.1"/>
    </source>
</evidence>
<dbReference type="STRING" id="1328759.A0A5C2RT48"/>
<gene>
    <name evidence="3" type="ORF">L227DRAFT_566947</name>
    <name evidence="2" type="ORF">L227DRAFT_567980</name>
</gene>
<feature type="region of interest" description="Disordered" evidence="1">
    <location>
        <begin position="134"/>
        <end position="191"/>
    </location>
</feature>
<dbReference type="EMBL" id="ML122300">
    <property type="protein sequence ID" value="RPD54878.1"/>
    <property type="molecule type" value="Genomic_DNA"/>
</dbReference>
<evidence type="ECO:0000313" key="4">
    <source>
        <dbReference type="Proteomes" id="UP000313359"/>
    </source>
</evidence>
<protein>
    <submittedName>
        <fullName evidence="3">Uncharacterized protein</fullName>
    </submittedName>
</protein>
<feature type="compositionally biased region" description="Polar residues" evidence="1">
    <location>
        <begin position="216"/>
        <end position="225"/>
    </location>
</feature>
<dbReference type="AlphaFoldDB" id="A0A5C2RT48"/>
<reference evidence="3" key="1">
    <citation type="journal article" date="2018" name="Genome Biol. Evol.">
        <title>Genomics and development of Lentinus tigrinus, a white-rot wood-decaying mushroom with dimorphic fruiting bodies.</title>
        <authorList>
            <person name="Wu B."/>
            <person name="Xu Z."/>
            <person name="Knudson A."/>
            <person name="Carlson A."/>
            <person name="Chen N."/>
            <person name="Kovaka S."/>
            <person name="LaButti K."/>
            <person name="Lipzen A."/>
            <person name="Pennachio C."/>
            <person name="Riley R."/>
            <person name="Schakwitz W."/>
            <person name="Umezawa K."/>
            <person name="Ohm R.A."/>
            <person name="Grigoriev I.V."/>
            <person name="Nagy L.G."/>
            <person name="Gibbons J."/>
            <person name="Hibbett D."/>
        </authorList>
    </citation>
    <scope>NUCLEOTIDE SEQUENCE [LARGE SCALE GENOMIC DNA]</scope>
    <source>
        <strain evidence="3">ALCF2SS1-6</strain>
    </source>
</reference>
<dbReference type="EMBL" id="ML122323">
    <property type="protein sequence ID" value="RPD53355.1"/>
    <property type="molecule type" value="Genomic_DNA"/>
</dbReference>
<organism evidence="3 4">
    <name type="scientific">Lentinus tigrinus ALCF2SS1-6</name>
    <dbReference type="NCBI Taxonomy" id="1328759"/>
    <lineage>
        <taxon>Eukaryota</taxon>
        <taxon>Fungi</taxon>
        <taxon>Dikarya</taxon>
        <taxon>Basidiomycota</taxon>
        <taxon>Agaricomycotina</taxon>
        <taxon>Agaricomycetes</taxon>
        <taxon>Polyporales</taxon>
        <taxon>Polyporaceae</taxon>
        <taxon>Lentinus</taxon>
    </lineage>
</organism>
<proteinExistence type="predicted"/>
<feature type="compositionally biased region" description="Basic and acidic residues" evidence="1">
    <location>
        <begin position="206"/>
        <end position="215"/>
    </location>
</feature>
<feature type="compositionally biased region" description="Acidic residues" evidence="1">
    <location>
        <begin position="148"/>
        <end position="162"/>
    </location>
</feature>